<evidence type="ECO:0000313" key="3">
    <source>
        <dbReference type="Proteomes" id="UP001219568"/>
    </source>
</evidence>
<dbReference type="AlphaFoldDB" id="A0AAD6IEG8"/>
<sequence length="632" mass="68067">MAIRRSARIRRAQESPEVEDPTPQQPQQTAASRLASVAEGEETANHNLPHVQTPVAQTPSQKTPNASAQKKPATAQTPTSATAARPPREEMHPSKVHQSTTKRADSGLILGFNPVKKDADGKVVKQGVIDNTPTKSKASPATTQFGTPGFEFKFSSEENDLSDQAKKLMESVRGDVARIKAQMIHDKSKQDHEEHGDRKIAMPKGRAGRFSDVHMAEFKKMDSIAGHASAFRATPGRFQPVTKTLKRSKSKAQLDEPESQNSSPSRPAAKNSALPAPTPAATAKRVKHNKTGDTSSRGSEKHAEKPVEKPETPRRPAGPRPRPGVRNSLMTPTRASLARSTATSIKAPKTSMIPSLKFSPVAKTIASPRTPRTDFNPRLKGKLPTLSNLRSILRRRQPLFSRDPAKIASGTHVAAPDFKPNTLFGGSTVDLTDSAPTPSPKKHVEFTPSVKSRQELALASPSPSKGPSVKQRSTSTDVFYPILPTLTPEKNSAISAAAADSPSISSIRRVRPSNAVEQTASYPEMPVIAHGIAHGIGNKKRHRSEVDDTSNAENTENVPPADAHTDERSTKRLKSNPPTPSPVKPSPAKRLIKTPVRPSTGKAGTPASTRQKNRGVLSMSRLNMLSKPKGHA</sequence>
<accession>A0AAD6IEG8</accession>
<feature type="compositionally biased region" description="Polar residues" evidence="1">
    <location>
        <begin position="54"/>
        <end position="68"/>
    </location>
</feature>
<protein>
    <recommendedName>
        <fullName evidence="4">Erythromycin esterase</fullName>
    </recommendedName>
</protein>
<feature type="region of interest" description="Disordered" evidence="1">
    <location>
        <begin position="432"/>
        <end position="473"/>
    </location>
</feature>
<dbReference type="Proteomes" id="UP001219568">
    <property type="component" value="Unassembled WGS sequence"/>
</dbReference>
<feature type="compositionally biased region" description="Basic and acidic residues" evidence="1">
    <location>
        <begin position="184"/>
        <end position="200"/>
    </location>
</feature>
<reference evidence="2" key="2">
    <citation type="submission" date="2023-01" db="EMBL/GenBank/DDBJ databases">
        <authorList>
            <person name="Petersen C."/>
        </authorList>
    </citation>
    <scope>NUCLEOTIDE SEQUENCE</scope>
    <source>
        <strain evidence="2">IBT 15450</strain>
    </source>
</reference>
<proteinExistence type="predicted"/>
<keyword evidence="3" id="KW-1185">Reference proteome</keyword>
<dbReference type="EMBL" id="JAQJZL010000004">
    <property type="protein sequence ID" value="KAJ6044422.1"/>
    <property type="molecule type" value="Genomic_DNA"/>
</dbReference>
<feature type="compositionally biased region" description="Polar residues" evidence="1">
    <location>
        <begin position="461"/>
        <end position="473"/>
    </location>
</feature>
<organism evidence="2 3">
    <name type="scientific">Penicillium canescens</name>
    <dbReference type="NCBI Taxonomy" id="5083"/>
    <lineage>
        <taxon>Eukaryota</taxon>
        <taxon>Fungi</taxon>
        <taxon>Dikarya</taxon>
        <taxon>Ascomycota</taxon>
        <taxon>Pezizomycotina</taxon>
        <taxon>Eurotiomycetes</taxon>
        <taxon>Eurotiomycetidae</taxon>
        <taxon>Eurotiales</taxon>
        <taxon>Aspergillaceae</taxon>
        <taxon>Penicillium</taxon>
    </lineage>
</organism>
<name>A0AAD6IEG8_PENCN</name>
<evidence type="ECO:0000313" key="2">
    <source>
        <dbReference type="EMBL" id="KAJ6044422.1"/>
    </source>
</evidence>
<evidence type="ECO:0008006" key="4">
    <source>
        <dbReference type="Google" id="ProtNLM"/>
    </source>
</evidence>
<feature type="region of interest" description="Disordered" evidence="1">
    <location>
        <begin position="235"/>
        <end position="348"/>
    </location>
</feature>
<feature type="compositionally biased region" description="Basic and acidic residues" evidence="1">
    <location>
        <begin position="298"/>
        <end position="314"/>
    </location>
</feature>
<feature type="region of interest" description="Disordered" evidence="1">
    <location>
        <begin position="184"/>
        <end position="208"/>
    </location>
</feature>
<reference evidence="2" key="1">
    <citation type="journal article" date="2023" name="IMA Fungus">
        <title>Comparative genomic study of the Penicillium genus elucidates a diverse pangenome and 15 lateral gene transfer events.</title>
        <authorList>
            <person name="Petersen C."/>
            <person name="Sorensen T."/>
            <person name="Nielsen M.R."/>
            <person name="Sondergaard T.E."/>
            <person name="Sorensen J.L."/>
            <person name="Fitzpatrick D.A."/>
            <person name="Frisvad J.C."/>
            <person name="Nielsen K.L."/>
        </authorList>
    </citation>
    <scope>NUCLEOTIDE SEQUENCE</scope>
    <source>
        <strain evidence="2">IBT 15450</strain>
    </source>
</reference>
<gene>
    <name evidence="2" type="ORF">N7460_005777</name>
</gene>
<feature type="region of interest" description="Disordered" evidence="1">
    <location>
        <begin position="1"/>
        <end position="106"/>
    </location>
</feature>
<feature type="compositionally biased region" description="Basic residues" evidence="1">
    <location>
        <begin position="1"/>
        <end position="10"/>
    </location>
</feature>
<feature type="compositionally biased region" description="Low complexity" evidence="1">
    <location>
        <begin position="72"/>
        <end position="85"/>
    </location>
</feature>
<feature type="region of interest" description="Disordered" evidence="1">
    <location>
        <begin position="536"/>
        <end position="632"/>
    </location>
</feature>
<comment type="caution">
    <text evidence="2">The sequence shown here is derived from an EMBL/GenBank/DDBJ whole genome shotgun (WGS) entry which is preliminary data.</text>
</comment>
<feature type="compositionally biased region" description="Low complexity" evidence="1">
    <location>
        <begin position="273"/>
        <end position="283"/>
    </location>
</feature>
<feature type="compositionally biased region" description="Polar residues" evidence="1">
    <location>
        <begin position="328"/>
        <end position="344"/>
    </location>
</feature>
<evidence type="ECO:0000256" key="1">
    <source>
        <dbReference type="SAM" id="MobiDB-lite"/>
    </source>
</evidence>